<dbReference type="AlphaFoldDB" id="A0A6A5BUA5"/>
<dbReference type="VEuPathDB" id="AmoebaDB:FDP41_004368"/>
<organism evidence="1 2">
    <name type="scientific">Naegleria fowleri</name>
    <name type="common">Brain eating amoeba</name>
    <dbReference type="NCBI Taxonomy" id="5763"/>
    <lineage>
        <taxon>Eukaryota</taxon>
        <taxon>Discoba</taxon>
        <taxon>Heterolobosea</taxon>
        <taxon>Tetramitia</taxon>
        <taxon>Eutetramitia</taxon>
        <taxon>Vahlkampfiidae</taxon>
        <taxon>Naegleria</taxon>
    </lineage>
</organism>
<dbReference type="EMBL" id="VFQX01000037">
    <property type="protein sequence ID" value="KAF0976469.1"/>
    <property type="molecule type" value="Genomic_DNA"/>
</dbReference>
<dbReference type="VEuPathDB" id="AmoebaDB:NfTy_084040"/>
<dbReference type="Proteomes" id="UP000444721">
    <property type="component" value="Unassembled WGS sequence"/>
</dbReference>
<keyword evidence="2" id="KW-1185">Reference proteome</keyword>
<reference evidence="1 2" key="1">
    <citation type="journal article" date="2019" name="Sci. Rep.">
        <title>Nanopore sequencing improves the draft genome of the human pathogenic amoeba Naegleria fowleri.</title>
        <authorList>
            <person name="Liechti N."/>
            <person name="Schurch N."/>
            <person name="Bruggmann R."/>
            <person name="Wittwer M."/>
        </authorList>
    </citation>
    <scope>NUCLEOTIDE SEQUENCE [LARGE SCALE GENOMIC DNA]</scope>
    <source>
        <strain evidence="1 2">ATCC 30894</strain>
    </source>
</reference>
<dbReference type="RefSeq" id="XP_044561182.1">
    <property type="nucleotide sequence ID" value="XM_044707774.1"/>
</dbReference>
<protein>
    <submittedName>
        <fullName evidence="1">Uncharacterized protein</fullName>
    </submittedName>
</protein>
<name>A0A6A5BUA5_NAEFO</name>
<dbReference type="GeneID" id="68111586"/>
<proteinExistence type="predicted"/>
<dbReference type="OrthoDB" id="10550226at2759"/>
<sequence>MSPPNIPPLWKESVLSPVYEQIRQRLKPFFPYVEGSGHTCPCCSRCSTIKRDKQKKVIDHFLTVHMSVNGNCKKFSSILFDLIQCCDEKDPKKMAEKFSDICSLIISERDNATTSIIQKQTDSILLNTFQLESSDNNHHEQAVAGILELNATTQNHHHHSTPSSSPLQINNANSEQLLNHILQQEHLASIQE</sequence>
<accession>A0A6A5BUA5</accession>
<evidence type="ECO:0000313" key="1">
    <source>
        <dbReference type="EMBL" id="KAF0976469.1"/>
    </source>
</evidence>
<evidence type="ECO:0000313" key="2">
    <source>
        <dbReference type="Proteomes" id="UP000444721"/>
    </source>
</evidence>
<comment type="caution">
    <text evidence="1">The sequence shown here is derived from an EMBL/GenBank/DDBJ whole genome shotgun (WGS) entry which is preliminary data.</text>
</comment>
<gene>
    <name evidence="1" type="ORF">FDP41_004368</name>
</gene>
<dbReference type="VEuPathDB" id="AmoebaDB:NF0031530"/>